<evidence type="ECO:0000256" key="10">
    <source>
        <dbReference type="ARBA" id="ARBA00023145"/>
    </source>
</evidence>
<dbReference type="GO" id="GO:0005667">
    <property type="term" value="C:transcription regulator complex"/>
    <property type="evidence" value="ECO:0007669"/>
    <property type="project" value="InterPro"/>
</dbReference>
<dbReference type="GO" id="GO:0001666">
    <property type="term" value="P:response to hypoxia"/>
    <property type="evidence" value="ECO:0007669"/>
    <property type="project" value="UniProtKB-ARBA"/>
</dbReference>
<dbReference type="InterPro" id="IPR025661">
    <property type="entry name" value="Pept_asp_AS"/>
</dbReference>
<dbReference type="CDD" id="cd02248">
    <property type="entry name" value="Peptidase_C1A"/>
    <property type="match status" value="1"/>
</dbReference>
<dbReference type="Pfam" id="PF00989">
    <property type="entry name" value="PAS"/>
    <property type="match status" value="1"/>
</dbReference>
<dbReference type="eggNOG" id="KOG3561">
    <property type="taxonomic scope" value="Eukaryota"/>
</dbReference>
<dbReference type="FunFam" id="3.30.450.20:FF:000003">
    <property type="entry name" value="Aryl hydrocarbon receptor nuclear translocator 2"/>
    <property type="match status" value="1"/>
</dbReference>
<dbReference type="SMART" id="SM00645">
    <property type="entry name" value="Pept_C1"/>
    <property type="match status" value="1"/>
</dbReference>
<dbReference type="InterPro" id="IPR013767">
    <property type="entry name" value="PAS_fold"/>
</dbReference>
<feature type="region of interest" description="Disordered" evidence="15">
    <location>
        <begin position="416"/>
        <end position="446"/>
    </location>
</feature>
<keyword evidence="5" id="KW-0677">Repeat</keyword>
<dbReference type="InterPro" id="IPR039417">
    <property type="entry name" value="Peptidase_C1A_papain-like"/>
</dbReference>
<dbReference type="Proteomes" id="UP000010556">
    <property type="component" value="Unassembled WGS sequence"/>
</dbReference>
<dbReference type="SMART" id="SM00086">
    <property type="entry name" value="PAC"/>
    <property type="match status" value="1"/>
</dbReference>
<keyword evidence="12" id="KW-0804">Transcription</keyword>
<evidence type="ECO:0000256" key="14">
    <source>
        <dbReference type="ARBA" id="ARBA00023242"/>
    </source>
</evidence>
<keyword evidence="11" id="KW-1015">Disulfide bond</keyword>
<dbReference type="GO" id="GO:0006508">
    <property type="term" value="P:proteolysis"/>
    <property type="evidence" value="ECO:0007669"/>
    <property type="project" value="UniProtKB-KW"/>
</dbReference>
<feature type="compositionally biased region" description="Polar residues" evidence="15">
    <location>
        <begin position="423"/>
        <end position="438"/>
    </location>
</feature>
<evidence type="ECO:0000256" key="13">
    <source>
        <dbReference type="ARBA" id="ARBA00023228"/>
    </source>
</evidence>
<dbReference type="CDD" id="cd18947">
    <property type="entry name" value="bHLH-PAS_ARNT"/>
    <property type="match status" value="1"/>
</dbReference>
<dbReference type="SUPFAM" id="SSF54001">
    <property type="entry name" value="Cysteine proteinases"/>
    <property type="match status" value="1"/>
</dbReference>
<dbReference type="EMBL" id="KB101680">
    <property type="protein sequence ID" value="ELK36240.1"/>
    <property type="molecule type" value="Genomic_DNA"/>
</dbReference>
<feature type="region of interest" description="Disordered" evidence="15">
    <location>
        <begin position="1"/>
        <end position="37"/>
    </location>
</feature>
<dbReference type="GO" id="GO:0005764">
    <property type="term" value="C:lysosome"/>
    <property type="evidence" value="ECO:0007669"/>
    <property type="project" value="UniProtKB-SubCell"/>
</dbReference>
<name>L5MDA5_MYODS</name>
<comment type="similarity">
    <text evidence="3">Belongs to the peptidase C1 family.</text>
</comment>
<feature type="compositionally biased region" description="Polar residues" evidence="15">
    <location>
        <begin position="1"/>
        <end position="10"/>
    </location>
</feature>
<keyword evidence="7" id="KW-0788">Thiol protease</keyword>
<dbReference type="PRINTS" id="PR00785">
    <property type="entry name" value="NCTRNSLOCATR"/>
</dbReference>
<dbReference type="NCBIfam" id="TIGR00229">
    <property type="entry name" value="sensory_box"/>
    <property type="match status" value="1"/>
</dbReference>
<evidence type="ECO:0000256" key="12">
    <source>
        <dbReference type="ARBA" id="ARBA00023163"/>
    </source>
</evidence>
<gene>
    <name evidence="18" type="ORF">MDA_GLEAN10009665</name>
</gene>
<dbReference type="SMART" id="SM00091">
    <property type="entry name" value="PAS"/>
    <property type="match status" value="2"/>
</dbReference>
<feature type="domain" description="BHLH" evidence="17">
    <location>
        <begin position="24"/>
        <end position="77"/>
    </location>
</feature>
<dbReference type="InterPro" id="IPR036638">
    <property type="entry name" value="HLH_DNA-bd_sf"/>
</dbReference>
<dbReference type="MEROPS" id="C01.036"/>
<evidence type="ECO:0000256" key="2">
    <source>
        <dbReference type="ARBA" id="ARBA00004371"/>
    </source>
</evidence>
<keyword evidence="18" id="KW-0675">Receptor</keyword>
<dbReference type="FunFam" id="3.90.70.10:FF:000006">
    <property type="entry name" value="Cathepsin S"/>
    <property type="match status" value="1"/>
</dbReference>
<feature type="domain" description="PAS" evidence="16">
    <location>
        <begin position="96"/>
        <end position="170"/>
    </location>
</feature>
<dbReference type="InterPro" id="IPR025660">
    <property type="entry name" value="Pept_his_AS"/>
</dbReference>
<keyword evidence="8" id="KW-0805">Transcription regulation</keyword>
<evidence type="ECO:0000256" key="9">
    <source>
        <dbReference type="ARBA" id="ARBA00023125"/>
    </source>
</evidence>
<organism evidence="18 19">
    <name type="scientific">Myotis davidii</name>
    <name type="common">David's myotis</name>
    <dbReference type="NCBI Taxonomy" id="225400"/>
    <lineage>
        <taxon>Eukaryota</taxon>
        <taxon>Metazoa</taxon>
        <taxon>Chordata</taxon>
        <taxon>Craniata</taxon>
        <taxon>Vertebrata</taxon>
        <taxon>Euteleostomi</taxon>
        <taxon>Mammalia</taxon>
        <taxon>Eutheria</taxon>
        <taxon>Laurasiatheria</taxon>
        <taxon>Chiroptera</taxon>
        <taxon>Yangochiroptera</taxon>
        <taxon>Vespertilionidae</taxon>
        <taxon>Myotis</taxon>
    </lineage>
</organism>
<dbReference type="Pfam" id="PF14598">
    <property type="entry name" value="PAS_11"/>
    <property type="match status" value="1"/>
</dbReference>
<dbReference type="SUPFAM" id="SSF47459">
    <property type="entry name" value="HLH, helix-loop-helix DNA-binding domain"/>
    <property type="match status" value="1"/>
</dbReference>
<keyword evidence="4" id="KW-0645">Protease</keyword>
<dbReference type="GO" id="GO:0003677">
    <property type="term" value="F:DNA binding"/>
    <property type="evidence" value="ECO:0007669"/>
    <property type="project" value="UniProtKB-KW"/>
</dbReference>
<evidence type="ECO:0000256" key="11">
    <source>
        <dbReference type="ARBA" id="ARBA00023157"/>
    </source>
</evidence>
<evidence type="ECO:0000256" key="8">
    <source>
        <dbReference type="ARBA" id="ARBA00023015"/>
    </source>
</evidence>
<dbReference type="GO" id="GO:0008234">
    <property type="term" value="F:cysteine-type peptidase activity"/>
    <property type="evidence" value="ECO:0007669"/>
    <property type="project" value="UniProtKB-KW"/>
</dbReference>
<dbReference type="InterPro" id="IPR000668">
    <property type="entry name" value="Peptidase_C1A_C"/>
</dbReference>
<dbReference type="PROSITE" id="PS00139">
    <property type="entry name" value="THIOL_PROTEASE_CYS"/>
    <property type="match status" value="1"/>
</dbReference>
<evidence type="ECO:0000256" key="3">
    <source>
        <dbReference type="ARBA" id="ARBA00008455"/>
    </source>
</evidence>
<dbReference type="PROSITE" id="PS00639">
    <property type="entry name" value="THIOL_PROTEASE_HIS"/>
    <property type="match status" value="1"/>
</dbReference>
<dbReference type="InterPro" id="IPR000169">
    <property type="entry name" value="Pept_cys_AS"/>
</dbReference>
<dbReference type="InterPro" id="IPR001067">
    <property type="entry name" value="Nuc_translocat"/>
</dbReference>
<dbReference type="InterPro" id="IPR001610">
    <property type="entry name" value="PAC"/>
</dbReference>
<dbReference type="InterPro" id="IPR011598">
    <property type="entry name" value="bHLH_dom"/>
</dbReference>
<keyword evidence="19" id="KW-1185">Reference proteome</keyword>
<dbReference type="PROSITE" id="PS50112">
    <property type="entry name" value="PAS"/>
    <property type="match status" value="2"/>
</dbReference>
<sequence>MPDRGSNPQLRSDDEQSSADKERLARENHSEIERRRRNKMTAYITELSDMVPTCSALARKPDKLTILRMAVSHMKSLRGTGNTSTDGTYKPSFLTDQELKHLILEAADGFLFIVSCETGRVVYVSDSVTPVLNQPQSEWFGSTLYDQVHPDDVDKLREQLSTSENALTGRILDLKTGTVKKEGQQSSMRMCMGSRRSFICRMRCGSSSVDSVSMNRLSFVRNRCRNGLGSVKDGEPHFVVVHCTGYIKAWPPADMSNVCQPTEFISRHNIEGIFTFVDHRCVATVGYQPQELLGKNIVEFCHPEDQQLLRDSFQQVVKLKGQVLSVMFRFRSKNREWLWMRTSSFTFQNPYSDEIEYIICTNTNVKNSSQEPRPTLSNTIQRPQLGPTANLSLEMGSGQLAPRQQQQQTELDVVPGRDGLASYNHSQVSVQPVTTTGPEHSKPLEKSDGLFVQDRDPRFSEIYSNISADQSKGISSSTVPATQQLFSQGNTFPPTPRPAENFRNSGLAPPVTIVQPSASAGQMLAQISRHSNPTQGAAPTWTPSTRPGFSAQLLRLDRLQDNSRHGQQRVWESGHSGRASSLIIVQVLMSNMFNSHQHRNLASLKSSRMWELKVLLLLPVVSFALYPEEILDTQWELWKKTYKKQYNSKTSEEVVQKMTGLRVPPSHSRSNDTLYIPDWEGKAPDSIDYRKKGYVTPVKNQGQCGSCWAFSSVGALEGQLMKKTGKLLNLSPQNLVDCVSENDGCGGGYMTNAFQYVQRNRGIDSEDAYPYVGQDESCMYNPTGKAAKCRGYKEIPEGNEKALKKAVARVGPISVAIDASLSSFQFYSKGVYYDENCNSDNLNHAVLAVGYGIQKGKKHWIIKNSWGENWGNKGYILMARNKNNACGIANLASFPKM</sequence>
<evidence type="ECO:0000313" key="18">
    <source>
        <dbReference type="EMBL" id="ELK36240.1"/>
    </source>
</evidence>
<evidence type="ECO:0000256" key="6">
    <source>
        <dbReference type="ARBA" id="ARBA00022801"/>
    </source>
</evidence>
<dbReference type="Gene3D" id="3.90.70.10">
    <property type="entry name" value="Cysteine proteinases"/>
    <property type="match status" value="1"/>
</dbReference>
<evidence type="ECO:0000256" key="15">
    <source>
        <dbReference type="SAM" id="MobiDB-lite"/>
    </source>
</evidence>
<feature type="compositionally biased region" description="Polar residues" evidence="15">
    <location>
        <begin position="366"/>
        <end position="391"/>
    </location>
</feature>
<dbReference type="InterPro" id="IPR035965">
    <property type="entry name" value="PAS-like_dom_sf"/>
</dbReference>
<feature type="region of interest" description="Disordered" evidence="15">
    <location>
        <begin position="366"/>
        <end position="393"/>
    </location>
</feature>
<evidence type="ECO:0000256" key="7">
    <source>
        <dbReference type="ARBA" id="ARBA00022807"/>
    </source>
</evidence>
<evidence type="ECO:0000313" key="19">
    <source>
        <dbReference type="Proteomes" id="UP000010556"/>
    </source>
</evidence>
<keyword evidence="13" id="KW-0458">Lysosome</keyword>
<dbReference type="Pfam" id="PF00112">
    <property type="entry name" value="Peptidase_C1"/>
    <property type="match status" value="1"/>
</dbReference>
<keyword evidence="14" id="KW-0539">Nucleus</keyword>
<evidence type="ECO:0000256" key="5">
    <source>
        <dbReference type="ARBA" id="ARBA00022737"/>
    </source>
</evidence>
<dbReference type="AlphaFoldDB" id="L5MDA5"/>
<keyword evidence="9" id="KW-0238">DNA-binding</keyword>
<evidence type="ECO:0000256" key="4">
    <source>
        <dbReference type="ARBA" id="ARBA00022670"/>
    </source>
</evidence>
<dbReference type="PROSITE" id="PS00640">
    <property type="entry name" value="THIOL_PROTEASE_ASN"/>
    <property type="match status" value="1"/>
</dbReference>
<protein>
    <submittedName>
        <fullName evidence="18">Aryl hydrocarbon receptor nuclear translocator</fullName>
    </submittedName>
</protein>
<proteinExistence type="inferred from homology"/>
<comment type="subcellular location">
    <subcellularLocation>
        <location evidence="2">Lysosome</location>
    </subcellularLocation>
    <subcellularLocation>
        <location evidence="1">Nucleus</location>
    </subcellularLocation>
</comment>
<dbReference type="InterPro" id="IPR000014">
    <property type="entry name" value="PAS"/>
</dbReference>
<dbReference type="SMART" id="SM00353">
    <property type="entry name" value="HLH"/>
    <property type="match status" value="1"/>
</dbReference>
<dbReference type="GO" id="GO:0005634">
    <property type="term" value="C:nucleus"/>
    <property type="evidence" value="ECO:0007669"/>
    <property type="project" value="UniProtKB-SubCell"/>
</dbReference>
<dbReference type="Gene3D" id="4.10.280.10">
    <property type="entry name" value="Helix-loop-helix DNA-binding domain"/>
    <property type="match status" value="1"/>
</dbReference>
<evidence type="ECO:0000259" key="17">
    <source>
        <dbReference type="PROSITE" id="PS50888"/>
    </source>
</evidence>
<keyword evidence="10" id="KW-0865">Zymogen</keyword>
<dbReference type="CDD" id="cd00130">
    <property type="entry name" value="PAS"/>
    <property type="match status" value="2"/>
</dbReference>
<dbReference type="InterPro" id="IPR038765">
    <property type="entry name" value="Papain-like_cys_pep_sf"/>
</dbReference>
<dbReference type="FunFam" id="4.10.280.10:FF:000011">
    <property type="entry name" value="Aryl hydrocarbon receptor nuclear translocator 2"/>
    <property type="match status" value="1"/>
</dbReference>
<feature type="domain" description="PAS" evidence="16">
    <location>
        <begin position="269"/>
        <end position="320"/>
    </location>
</feature>
<dbReference type="GO" id="GO:0003700">
    <property type="term" value="F:DNA-binding transcription factor activity"/>
    <property type="evidence" value="ECO:0007669"/>
    <property type="project" value="InterPro"/>
</dbReference>
<dbReference type="Gene3D" id="3.30.450.20">
    <property type="entry name" value="PAS domain"/>
    <property type="match status" value="2"/>
</dbReference>
<dbReference type="Pfam" id="PF00010">
    <property type="entry name" value="HLH"/>
    <property type="match status" value="1"/>
</dbReference>
<feature type="compositionally biased region" description="Basic and acidic residues" evidence="15">
    <location>
        <begin position="11"/>
        <end position="34"/>
    </location>
</feature>
<dbReference type="SUPFAM" id="SSF55785">
    <property type="entry name" value="PYP-like sensor domain (PAS domain)"/>
    <property type="match status" value="2"/>
</dbReference>
<dbReference type="InterPro" id="IPR050933">
    <property type="entry name" value="Circadian_TF"/>
</dbReference>
<evidence type="ECO:0000259" key="16">
    <source>
        <dbReference type="PROSITE" id="PS50112"/>
    </source>
</evidence>
<dbReference type="GO" id="GO:0046983">
    <property type="term" value="F:protein dimerization activity"/>
    <property type="evidence" value="ECO:0007669"/>
    <property type="project" value="InterPro"/>
</dbReference>
<keyword evidence="6" id="KW-0378">Hydrolase</keyword>
<dbReference type="PROSITE" id="PS50888">
    <property type="entry name" value="BHLH"/>
    <property type="match status" value="1"/>
</dbReference>
<accession>L5MDA5</accession>
<reference evidence="19" key="1">
    <citation type="journal article" date="2013" name="Science">
        <title>Comparative analysis of bat genomes provides insight into the evolution of flight and immunity.</title>
        <authorList>
            <person name="Zhang G."/>
            <person name="Cowled C."/>
            <person name="Shi Z."/>
            <person name="Huang Z."/>
            <person name="Bishop-Lilly K.A."/>
            <person name="Fang X."/>
            <person name="Wynne J.W."/>
            <person name="Xiong Z."/>
            <person name="Baker M.L."/>
            <person name="Zhao W."/>
            <person name="Tachedjian M."/>
            <person name="Zhu Y."/>
            <person name="Zhou P."/>
            <person name="Jiang X."/>
            <person name="Ng J."/>
            <person name="Yang L."/>
            <person name="Wu L."/>
            <person name="Xiao J."/>
            <person name="Feng Y."/>
            <person name="Chen Y."/>
            <person name="Sun X."/>
            <person name="Zhang Y."/>
            <person name="Marsh G.A."/>
            <person name="Crameri G."/>
            <person name="Broder C.C."/>
            <person name="Frey K.G."/>
            <person name="Wang L.F."/>
            <person name="Wang J."/>
        </authorList>
    </citation>
    <scope>NUCLEOTIDE SEQUENCE [LARGE SCALE GENOMIC DNA]</scope>
</reference>
<evidence type="ECO:0000256" key="1">
    <source>
        <dbReference type="ARBA" id="ARBA00004123"/>
    </source>
</evidence>
<dbReference type="PANTHER" id="PTHR23042">
    <property type="entry name" value="CIRCADIAN PROTEIN CLOCK/ARNT/BMAL/PAS"/>
    <property type="match status" value="1"/>
</dbReference>